<dbReference type="GO" id="GO:0016787">
    <property type="term" value="F:hydrolase activity"/>
    <property type="evidence" value="ECO:0007669"/>
    <property type="project" value="UniProtKB-KW"/>
</dbReference>
<proteinExistence type="predicted"/>
<organism evidence="2 3">
    <name type="scientific">Rossellomorea vietnamensis</name>
    <dbReference type="NCBI Taxonomy" id="218284"/>
    <lineage>
        <taxon>Bacteria</taxon>
        <taxon>Bacillati</taxon>
        <taxon>Bacillota</taxon>
        <taxon>Bacilli</taxon>
        <taxon>Bacillales</taxon>
        <taxon>Bacillaceae</taxon>
        <taxon>Rossellomorea</taxon>
    </lineage>
</organism>
<protein>
    <submittedName>
        <fullName evidence="2">MBL fold metallo-hydrolase</fullName>
    </submittedName>
</protein>
<accession>A0A5D4M102</accession>
<name>A0A5D4M102_9BACI</name>
<keyword evidence="2" id="KW-0378">Hydrolase</keyword>
<dbReference type="Gene3D" id="3.60.15.10">
    <property type="entry name" value="Ribonuclease Z/Hydroxyacylglutathione hydrolase-like"/>
    <property type="match status" value="1"/>
</dbReference>
<dbReference type="SMART" id="SM00849">
    <property type="entry name" value="Lactamase_B"/>
    <property type="match status" value="1"/>
</dbReference>
<dbReference type="InterPro" id="IPR037482">
    <property type="entry name" value="ST1585_MBL-fold"/>
</dbReference>
<dbReference type="EMBL" id="VTEG01000032">
    <property type="protein sequence ID" value="TYR95177.1"/>
    <property type="molecule type" value="Genomic_DNA"/>
</dbReference>
<comment type="caution">
    <text evidence="2">The sequence shown here is derived from an EMBL/GenBank/DDBJ whole genome shotgun (WGS) entry which is preliminary data.</text>
</comment>
<dbReference type="InterPro" id="IPR036866">
    <property type="entry name" value="RibonucZ/Hydroxyglut_hydro"/>
</dbReference>
<evidence type="ECO:0000259" key="1">
    <source>
        <dbReference type="SMART" id="SM00849"/>
    </source>
</evidence>
<sequence length="316" mass="35840">MIIDQEERISVIDLFDLKEPFRTGAFVIKEDELTIVETSASPSIPHLLKGLEQMGISLERIKNIIVTHIHLDHAGGAGLFLEKCPNASIIVHEKGARHLISPDRLEAGARQVYGGDFDRLFHPIIPVPPEKVIIKKHNEQLQLSKDSTLTFYDTPGHSRHHFSIYDEKSKGIFTGDTAGINYGYIIEGEALYLPSTSPNQFNPDEMMQSLNLYSGMDLKNIYFGHFGISTEPEKVLTEVKNWLRIFVETAYHILQENKSETKLAALTEALKKEVLKSNSRLSENARFLRLLELDMKVSAMGLIDYIEKHHSKRLFS</sequence>
<dbReference type="AlphaFoldDB" id="A0A5D4M102"/>
<dbReference type="PANTHER" id="PTHR42951">
    <property type="entry name" value="METALLO-BETA-LACTAMASE DOMAIN-CONTAINING"/>
    <property type="match status" value="1"/>
</dbReference>
<evidence type="ECO:0000313" key="2">
    <source>
        <dbReference type="EMBL" id="TYR95177.1"/>
    </source>
</evidence>
<reference evidence="2 3" key="1">
    <citation type="submission" date="2019-08" db="EMBL/GenBank/DDBJ databases">
        <title>Bacillus genomes from the desert of Cuatro Cienegas, Coahuila.</title>
        <authorList>
            <person name="Olmedo-Alvarez G."/>
        </authorList>
    </citation>
    <scope>NUCLEOTIDE SEQUENCE [LARGE SCALE GENOMIC DNA]</scope>
    <source>
        <strain evidence="2 3">CH128b_4D</strain>
    </source>
</reference>
<dbReference type="CDD" id="cd07726">
    <property type="entry name" value="ST1585-like_MBL-fold"/>
    <property type="match status" value="1"/>
</dbReference>
<dbReference type="Pfam" id="PF00753">
    <property type="entry name" value="Lactamase_B"/>
    <property type="match status" value="1"/>
</dbReference>
<evidence type="ECO:0000313" key="3">
    <source>
        <dbReference type="Proteomes" id="UP000325182"/>
    </source>
</evidence>
<dbReference type="PANTHER" id="PTHR42951:SF22">
    <property type="entry name" value="METALLO BETA-LACTAMASE SUPERFAMILY LIPOPROTEIN"/>
    <property type="match status" value="1"/>
</dbReference>
<dbReference type="InterPro" id="IPR001279">
    <property type="entry name" value="Metallo-B-lactamas"/>
</dbReference>
<dbReference type="InterPro" id="IPR050855">
    <property type="entry name" value="NDM-1-like"/>
</dbReference>
<gene>
    <name evidence="2" type="ORF">FZC84_21900</name>
</gene>
<dbReference type="SUPFAM" id="SSF56281">
    <property type="entry name" value="Metallo-hydrolase/oxidoreductase"/>
    <property type="match status" value="1"/>
</dbReference>
<dbReference type="Proteomes" id="UP000325182">
    <property type="component" value="Unassembled WGS sequence"/>
</dbReference>
<dbReference type="RefSeq" id="WP_148955283.1">
    <property type="nucleotide sequence ID" value="NZ_VTEG01000032.1"/>
</dbReference>
<feature type="domain" description="Metallo-beta-lactamase" evidence="1">
    <location>
        <begin position="22"/>
        <end position="225"/>
    </location>
</feature>